<dbReference type="Pfam" id="PF04402">
    <property type="entry name" value="SIMPL"/>
    <property type="match status" value="1"/>
</dbReference>
<sequence length="235" mass="26521">MMKKIVVTLVLSFVLTSVMGQSKNFLDVPYLETSARVDTLVTPDKIYLSITIQEKDSKGKKSVEEQENKMAQNLKALGIDIDKQLVIKDLSSNFKKYFLRQKDVLKSKQYSLLVYSGKKAGEAMVALEKLDIANTYLEKTEYSKMDALELELKSKAVKKAKKKAEALTAPLGQTVGSAIHILDTSTPYYPKYNQAPRMQMKAMEMDMAEGQQPLDIDFEKIKVETSVNVKFKISE</sequence>
<dbReference type="EMBL" id="VRUR01000001">
    <property type="protein sequence ID" value="TXN37368.1"/>
    <property type="molecule type" value="Genomic_DNA"/>
</dbReference>
<evidence type="ECO:0000313" key="2">
    <source>
        <dbReference type="EMBL" id="TXN37368.1"/>
    </source>
</evidence>
<protein>
    <submittedName>
        <fullName evidence="2">DUF541 domain-containing protein</fullName>
    </submittedName>
</protein>
<keyword evidence="3" id="KW-1185">Reference proteome</keyword>
<dbReference type="AlphaFoldDB" id="A0A5C8V9B0"/>
<gene>
    <name evidence="2" type="ORF">FVB32_03520</name>
</gene>
<accession>A0A5C8V9B0</accession>
<dbReference type="Proteomes" id="UP000321456">
    <property type="component" value="Unassembled WGS sequence"/>
</dbReference>
<dbReference type="Gene3D" id="3.30.110.170">
    <property type="entry name" value="Protein of unknown function (DUF541), domain 1"/>
    <property type="match status" value="1"/>
</dbReference>
<keyword evidence="1" id="KW-0732">Signal</keyword>
<evidence type="ECO:0000256" key="1">
    <source>
        <dbReference type="SAM" id="SignalP"/>
    </source>
</evidence>
<reference evidence="2 3" key="1">
    <citation type="submission" date="2019-08" db="EMBL/GenBank/DDBJ databases">
        <title>Professor.</title>
        <authorList>
            <person name="Park J.S."/>
        </authorList>
    </citation>
    <scope>NUCLEOTIDE SEQUENCE [LARGE SCALE GENOMIC DNA]</scope>
    <source>
        <strain evidence="2 3">176CP5-101</strain>
    </source>
</reference>
<name>A0A5C8V9B0_9FLAO</name>
<proteinExistence type="predicted"/>
<dbReference type="InterPro" id="IPR007497">
    <property type="entry name" value="SIMPL/DUF541"/>
</dbReference>
<dbReference type="RefSeq" id="WP_147741227.1">
    <property type="nucleotide sequence ID" value="NZ_VRUR01000001.1"/>
</dbReference>
<feature type="signal peptide" evidence="1">
    <location>
        <begin position="1"/>
        <end position="20"/>
    </location>
</feature>
<comment type="caution">
    <text evidence="2">The sequence shown here is derived from an EMBL/GenBank/DDBJ whole genome shotgun (WGS) entry which is preliminary data.</text>
</comment>
<evidence type="ECO:0000313" key="3">
    <source>
        <dbReference type="Proteomes" id="UP000321456"/>
    </source>
</evidence>
<organism evidence="2 3">
    <name type="scientific">Flagellimonas hymeniacidonis</name>
    <dbReference type="NCBI Taxonomy" id="2603628"/>
    <lineage>
        <taxon>Bacteria</taxon>
        <taxon>Pseudomonadati</taxon>
        <taxon>Bacteroidota</taxon>
        <taxon>Flavobacteriia</taxon>
        <taxon>Flavobacteriales</taxon>
        <taxon>Flavobacteriaceae</taxon>
        <taxon>Flagellimonas</taxon>
    </lineage>
</organism>
<feature type="chain" id="PRO_5022814981" evidence="1">
    <location>
        <begin position="21"/>
        <end position="235"/>
    </location>
</feature>